<evidence type="ECO:0000313" key="1">
    <source>
        <dbReference type="EMBL" id="ALN83279.1"/>
    </source>
</evidence>
<evidence type="ECO:0000313" key="2">
    <source>
        <dbReference type="Proteomes" id="UP000060787"/>
    </source>
</evidence>
<dbReference type="KEGG" id="lab:LA76x_5177"/>
<dbReference type="EMBL" id="CP011129">
    <property type="protein sequence ID" value="ALN83279.1"/>
    <property type="molecule type" value="Genomic_DNA"/>
</dbReference>
<accession>A0A0S2FIE8</accession>
<dbReference type="STRING" id="84531.LA76x_5177"/>
<protein>
    <submittedName>
        <fullName evidence="1">Uncharacterized protein</fullName>
    </submittedName>
</protein>
<name>A0A0S2FIE8_LYSAN</name>
<dbReference type="AlphaFoldDB" id="A0A0S2FIE8"/>
<proteinExistence type="predicted"/>
<reference evidence="1 2" key="1">
    <citation type="journal article" date="2015" name="BMC Genomics">
        <title>Comparative genomics and metabolic profiling of the genus Lysobacter.</title>
        <authorList>
            <person name="de Bruijn I."/>
            <person name="Cheng X."/>
            <person name="de Jager V."/>
            <person name="Exposito R.G."/>
            <person name="Watrous J."/>
            <person name="Patel N."/>
            <person name="Postma J."/>
            <person name="Dorrestein P.C."/>
            <person name="Kobayashi D."/>
            <person name="Raaijmakers J.M."/>
        </authorList>
    </citation>
    <scope>NUCLEOTIDE SEQUENCE [LARGE SCALE GENOMIC DNA]</scope>
    <source>
        <strain evidence="1 2">76</strain>
    </source>
</reference>
<dbReference type="Proteomes" id="UP000060787">
    <property type="component" value="Chromosome"/>
</dbReference>
<gene>
    <name evidence="1" type="ORF">LA76x_5177</name>
</gene>
<sequence length="71" mass="7487">MSNAGLAETALLSPLIEASNYRRVGATQVATASFRSCGVSLKQDPDPDQTPRASATKAAGYFLLSKATKER</sequence>
<dbReference type="PATRIC" id="fig|84531.8.peg.5185"/>
<keyword evidence="2" id="KW-1185">Reference proteome</keyword>
<organism evidence="1 2">
    <name type="scientific">Lysobacter antibioticus</name>
    <dbReference type="NCBI Taxonomy" id="84531"/>
    <lineage>
        <taxon>Bacteria</taxon>
        <taxon>Pseudomonadati</taxon>
        <taxon>Pseudomonadota</taxon>
        <taxon>Gammaproteobacteria</taxon>
        <taxon>Lysobacterales</taxon>
        <taxon>Lysobacteraceae</taxon>
        <taxon>Lysobacter</taxon>
    </lineage>
</organism>